<dbReference type="InterPro" id="IPR022453">
    <property type="entry name" value="Znf_MqsA-type"/>
</dbReference>
<dbReference type="Gene3D" id="3.10.20.860">
    <property type="match status" value="1"/>
</dbReference>
<dbReference type="EMBL" id="DRIH01000137">
    <property type="protein sequence ID" value="HEC67972.1"/>
    <property type="molecule type" value="Genomic_DNA"/>
</dbReference>
<reference evidence="1" key="1">
    <citation type="journal article" date="2020" name="mSystems">
        <title>Genome- and Community-Level Interaction Insights into Carbon Utilization and Element Cycling Functions of Hydrothermarchaeota in Hydrothermal Sediment.</title>
        <authorList>
            <person name="Zhou Z."/>
            <person name="Liu Y."/>
            <person name="Xu W."/>
            <person name="Pan J."/>
            <person name="Luo Z.H."/>
            <person name="Li M."/>
        </authorList>
    </citation>
    <scope>NUCLEOTIDE SEQUENCE [LARGE SCALE GENOMIC DNA]</scope>
    <source>
        <strain evidence="1">HyVt-389</strain>
    </source>
</reference>
<gene>
    <name evidence="1" type="ORF">ENI35_04065</name>
</gene>
<name>A0A7C1ZSS2_DESA2</name>
<protein>
    <submittedName>
        <fullName evidence="1">YgiT-type zinc finger protein</fullName>
    </submittedName>
</protein>
<accession>A0A7C1ZSS2</accession>
<dbReference type="AlphaFoldDB" id="A0A7C1ZSS2"/>
<proteinExistence type="predicted"/>
<sequence>MKCAACHSKMVKKKGEIELRIGGKLYLVRNVSYAECCSCGERVLSPEVSQMLYNKIKNKEYTEQTITVPVLDGTYG</sequence>
<comment type="caution">
    <text evidence="1">The sequence shown here is derived from an EMBL/GenBank/DDBJ whole genome shotgun (WGS) entry which is preliminary data.</text>
</comment>
<evidence type="ECO:0000313" key="1">
    <source>
        <dbReference type="EMBL" id="HEC67972.1"/>
    </source>
</evidence>
<organism evidence="1">
    <name type="scientific">Desulfofervidus auxilii</name>
    <dbReference type="NCBI Taxonomy" id="1621989"/>
    <lineage>
        <taxon>Bacteria</taxon>
        <taxon>Pseudomonadati</taxon>
        <taxon>Thermodesulfobacteriota</taxon>
        <taxon>Candidatus Desulfofervidia</taxon>
        <taxon>Candidatus Desulfofervidales</taxon>
        <taxon>Candidatus Desulfofervidaceae</taxon>
        <taxon>Candidatus Desulfofervidus</taxon>
    </lineage>
</organism>
<dbReference type="Proteomes" id="UP000885738">
    <property type="component" value="Unassembled WGS sequence"/>
</dbReference>
<dbReference type="NCBIfam" id="TIGR03831">
    <property type="entry name" value="YgiT_finger"/>
    <property type="match status" value="1"/>
</dbReference>